<dbReference type="PROSITE" id="PS50109">
    <property type="entry name" value="HIS_KIN"/>
    <property type="match status" value="1"/>
</dbReference>
<proteinExistence type="predicted"/>
<dbReference type="PRINTS" id="PR00344">
    <property type="entry name" value="BCTRLSENSOR"/>
</dbReference>
<gene>
    <name evidence="10" type="ORF">EI16_00885</name>
</gene>
<comment type="caution">
    <text evidence="10">The sequence shown here is derived from an EMBL/GenBank/DDBJ whole genome shotgun (WGS) entry which is preliminary data.</text>
</comment>
<dbReference type="Pfam" id="PF00512">
    <property type="entry name" value="HisKA"/>
    <property type="match status" value="1"/>
</dbReference>
<dbReference type="SMART" id="SM00388">
    <property type="entry name" value="HisKA"/>
    <property type="match status" value="1"/>
</dbReference>
<dbReference type="Gene3D" id="3.30.565.10">
    <property type="entry name" value="Histidine kinase-like ATPase, C-terminal domain"/>
    <property type="match status" value="1"/>
</dbReference>
<accession>A0A066ZX15</accession>
<evidence type="ECO:0000259" key="9">
    <source>
        <dbReference type="PROSITE" id="PS50109"/>
    </source>
</evidence>
<name>A0A066ZX15_HYDMR</name>
<evidence type="ECO:0000256" key="8">
    <source>
        <dbReference type="ARBA" id="ARBA00023012"/>
    </source>
</evidence>
<dbReference type="SUPFAM" id="SSF55785">
    <property type="entry name" value="PYP-like sensor domain (PAS domain)"/>
    <property type="match status" value="1"/>
</dbReference>
<organism evidence="10 11">
    <name type="scientific">Hydrogenovibrio marinus</name>
    <dbReference type="NCBI Taxonomy" id="28885"/>
    <lineage>
        <taxon>Bacteria</taxon>
        <taxon>Pseudomonadati</taxon>
        <taxon>Pseudomonadota</taxon>
        <taxon>Gammaproteobacteria</taxon>
        <taxon>Thiotrichales</taxon>
        <taxon>Piscirickettsiaceae</taxon>
        <taxon>Hydrogenovibrio</taxon>
    </lineage>
</organism>
<reference evidence="10 11" key="1">
    <citation type="submission" date="2014-04" db="EMBL/GenBank/DDBJ databases">
        <title>Draft genome sequence of Hydrogenovibrio marinus MH-110, a model organism for aerobic H2 metabolism.</title>
        <authorList>
            <person name="Cha H.J."/>
            <person name="Jo B.H."/>
            <person name="Hwang B.H."/>
        </authorList>
    </citation>
    <scope>NUCLEOTIDE SEQUENCE [LARGE SCALE GENOMIC DNA]</scope>
    <source>
        <strain evidence="10 11">MH-110</strain>
    </source>
</reference>
<evidence type="ECO:0000256" key="1">
    <source>
        <dbReference type="ARBA" id="ARBA00000085"/>
    </source>
</evidence>
<keyword evidence="5" id="KW-0547">Nucleotide-binding</keyword>
<keyword evidence="4" id="KW-0808">Transferase</keyword>
<evidence type="ECO:0000256" key="4">
    <source>
        <dbReference type="ARBA" id="ARBA00022679"/>
    </source>
</evidence>
<dbReference type="NCBIfam" id="NF008293">
    <property type="entry name" value="PRK11073.1"/>
    <property type="match status" value="1"/>
</dbReference>
<dbReference type="EMBL" id="JMIU01000001">
    <property type="protein sequence ID" value="KDN94901.1"/>
    <property type="molecule type" value="Genomic_DNA"/>
</dbReference>
<dbReference type="Pfam" id="PF02518">
    <property type="entry name" value="HATPase_c"/>
    <property type="match status" value="1"/>
</dbReference>
<evidence type="ECO:0000256" key="3">
    <source>
        <dbReference type="ARBA" id="ARBA00022553"/>
    </source>
</evidence>
<evidence type="ECO:0000256" key="7">
    <source>
        <dbReference type="ARBA" id="ARBA00022840"/>
    </source>
</evidence>
<evidence type="ECO:0000256" key="5">
    <source>
        <dbReference type="ARBA" id="ARBA00022741"/>
    </source>
</evidence>
<comment type="catalytic activity">
    <reaction evidence="1">
        <text>ATP + protein L-histidine = ADP + protein N-phospho-L-histidine.</text>
        <dbReference type="EC" id="2.7.13.3"/>
    </reaction>
</comment>
<dbReference type="PANTHER" id="PTHR43065">
    <property type="entry name" value="SENSOR HISTIDINE KINASE"/>
    <property type="match status" value="1"/>
</dbReference>
<dbReference type="Gene3D" id="3.30.450.20">
    <property type="entry name" value="PAS domain"/>
    <property type="match status" value="1"/>
</dbReference>
<evidence type="ECO:0000313" key="11">
    <source>
        <dbReference type="Proteomes" id="UP000027341"/>
    </source>
</evidence>
<dbReference type="InterPro" id="IPR004358">
    <property type="entry name" value="Sig_transdc_His_kin-like_C"/>
</dbReference>
<protein>
    <recommendedName>
        <fullName evidence="2">histidine kinase</fullName>
        <ecNumber evidence="2">2.7.13.3</ecNumber>
    </recommendedName>
</protein>
<dbReference type="InterPro" id="IPR035965">
    <property type="entry name" value="PAS-like_dom_sf"/>
</dbReference>
<dbReference type="AlphaFoldDB" id="A0A066ZX15"/>
<dbReference type="STRING" id="28885.EI16_00885"/>
<dbReference type="InterPro" id="IPR005467">
    <property type="entry name" value="His_kinase_dom"/>
</dbReference>
<dbReference type="RefSeq" id="WP_051622933.1">
    <property type="nucleotide sequence ID" value="NZ_AP020335.1"/>
</dbReference>
<dbReference type="InterPro" id="IPR036890">
    <property type="entry name" value="HATPase_C_sf"/>
</dbReference>
<evidence type="ECO:0000256" key="2">
    <source>
        <dbReference type="ARBA" id="ARBA00012438"/>
    </source>
</evidence>
<keyword evidence="11" id="KW-1185">Reference proteome</keyword>
<feature type="domain" description="Histidine kinase" evidence="9">
    <location>
        <begin position="138"/>
        <end position="352"/>
    </location>
</feature>
<dbReference type="SUPFAM" id="SSF47384">
    <property type="entry name" value="Homodimeric domain of signal transducing histidine kinase"/>
    <property type="match status" value="1"/>
</dbReference>
<evidence type="ECO:0000256" key="6">
    <source>
        <dbReference type="ARBA" id="ARBA00022777"/>
    </source>
</evidence>
<dbReference type="EC" id="2.7.13.3" evidence="2"/>
<dbReference type="InterPro" id="IPR036097">
    <property type="entry name" value="HisK_dim/P_sf"/>
</dbReference>
<dbReference type="Proteomes" id="UP000027341">
    <property type="component" value="Unassembled WGS sequence"/>
</dbReference>
<keyword evidence="6 10" id="KW-0418">Kinase</keyword>
<keyword evidence="3" id="KW-0597">Phosphoprotein</keyword>
<dbReference type="CDD" id="cd00082">
    <property type="entry name" value="HisKA"/>
    <property type="match status" value="1"/>
</dbReference>
<dbReference type="GO" id="GO:0000155">
    <property type="term" value="F:phosphorelay sensor kinase activity"/>
    <property type="evidence" value="ECO:0007669"/>
    <property type="project" value="InterPro"/>
</dbReference>
<dbReference type="Gene3D" id="1.10.287.130">
    <property type="match status" value="1"/>
</dbReference>
<dbReference type="InterPro" id="IPR003594">
    <property type="entry name" value="HATPase_dom"/>
</dbReference>
<dbReference type="SUPFAM" id="SSF55874">
    <property type="entry name" value="ATPase domain of HSP90 chaperone/DNA topoisomerase II/histidine kinase"/>
    <property type="match status" value="1"/>
</dbReference>
<dbReference type="PANTHER" id="PTHR43065:SF16">
    <property type="entry name" value="SENSORY HISTIDINE KINASE_PHOSPHATASE NTRB"/>
    <property type="match status" value="1"/>
</dbReference>
<dbReference type="GO" id="GO:0005524">
    <property type="term" value="F:ATP binding"/>
    <property type="evidence" value="ECO:0007669"/>
    <property type="project" value="UniProtKB-KW"/>
</dbReference>
<keyword evidence="8" id="KW-0902">Two-component regulatory system</keyword>
<evidence type="ECO:0000313" key="10">
    <source>
        <dbReference type="EMBL" id="KDN94901.1"/>
    </source>
</evidence>
<dbReference type="SMART" id="SM00387">
    <property type="entry name" value="HATPase_c"/>
    <property type="match status" value="1"/>
</dbReference>
<keyword evidence="7" id="KW-0067">ATP-binding</keyword>
<sequence length="366" mass="41355">MNFNKIEQNVSESEILSGLTTAVVWIDKNENIGFINLAAAELLQLSQYRVIGVNWRYILPKLLDDIHACGTGRLTIHEYSIRLPDGQKSHVTCTISYYEMDNEDGWLIELYDTERHHRIAEEDERWHQYEAGNLLVRTLAHEIKNPLAGIYGSTQLLRKRFPDNEKAEKFLDVISNEVNRLKSLVDRMLGPKGNDEQEPHNIHELIAYVLEVINGEKPENVAVKLDYDPSIPEISMDFGAMVQALLNLVKNGIQAMEDHGGLLTIRTRVESKFTLGTKTYPLVAVISVIDEGVGIDPEVFDAIFYPMVSSKKEGTGLGLPVSQNIVRQHGGLIVAQSEPGNTVFNIYLPFDHNREEAQKISHQEKL</sequence>
<dbReference type="InterPro" id="IPR003661">
    <property type="entry name" value="HisK_dim/P_dom"/>
</dbReference>